<dbReference type="GO" id="GO:0006281">
    <property type="term" value="P:DNA repair"/>
    <property type="evidence" value="ECO:0007669"/>
    <property type="project" value="UniProtKB-KW"/>
</dbReference>
<dbReference type="InterPro" id="IPR036631">
    <property type="entry name" value="MGMT_N_sf"/>
</dbReference>
<keyword evidence="4 15" id="KW-0489">Methyltransferase</keyword>
<feature type="binding site" evidence="13">
    <location>
        <position position="69"/>
    </location>
    <ligand>
        <name>Zn(2+)</name>
        <dbReference type="ChEBI" id="CHEBI:29105"/>
    </ligand>
</feature>
<protein>
    <recommendedName>
        <fullName evidence="3">methylated-DNA--[protein]-cysteine S-methyltransferase</fullName>
        <ecNumber evidence="3">2.1.1.63</ecNumber>
    </recommendedName>
</protein>
<comment type="catalytic activity">
    <reaction evidence="11">
        <text>a 6-O-methyl-2'-deoxyguanosine in DNA + L-cysteinyl-[protein] = S-methyl-L-cysteinyl-[protein] + a 2'-deoxyguanosine in DNA</text>
        <dbReference type="Rhea" id="RHEA:24000"/>
        <dbReference type="Rhea" id="RHEA-COMP:10131"/>
        <dbReference type="Rhea" id="RHEA-COMP:10132"/>
        <dbReference type="Rhea" id="RHEA-COMP:11367"/>
        <dbReference type="Rhea" id="RHEA-COMP:11368"/>
        <dbReference type="ChEBI" id="CHEBI:29950"/>
        <dbReference type="ChEBI" id="CHEBI:82612"/>
        <dbReference type="ChEBI" id="CHEBI:85445"/>
        <dbReference type="ChEBI" id="CHEBI:85448"/>
        <dbReference type="EC" id="2.1.1.63"/>
    </reaction>
</comment>
<sequence>MTDHPSIDEDAAWAAFAQRDRSQDGCFVMAVRTTGIYCRPGCPARLPKRENVAFYRNGEEARAAGFRACLRCTPDATTRDRVAVERALELMAGEEAWPLDRLAAEVGYAPHHFHRLFRRATGTTPAKHARALRAGRLAMALEGDGPVTDAIYDAGYSAPSRAYDAANAHLGMSPGAWAKGGRGVTIRFAVVDSSLGPMLVAATAKGLCRISFDEGEPDLRAKFPLADIGPGDAGFAQLVRDVVALVDDPARAADLPVDVQGTAFQQAVWTALRAIPPGETRTYSEIAAMVGRPGAVRAAGTACGVNHLAVLIPCHRVLRSNGGLGGYAYGLARKEQLLAREKGHADR</sequence>
<dbReference type="InterPro" id="IPR004026">
    <property type="entry name" value="Ada_DNA_repair_Zn-bd"/>
</dbReference>
<dbReference type="SMART" id="SM00342">
    <property type="entry name" value="HTH_ARAC"/>
    <property type="match status" value="1"/>
</dbReference>
<dbReference type="Pfam" id="PF02805">
    <property type="entry name" value="Ada_Zn_binding"/>
    <property type="match status" value="1"/>
</dbReference>
<keyword evidence="9" id="KW-0804">Transcription</keyword>
<evidence type="ECO:0000256" key="13">
    <source>
        <dbReference type="PIRSR" id="PIRSR000409-3"/>
    </source>
</evidence>
<evidence type="ECO:0000256" key="12">
    <source>
        <dbReference type="PIRSR" id="PIRSR000409-1"/>
    </source>
</evidence>
<keyword evidence="13" id="KW-0862">Zinc</keyword>
<dbReference type="SUPFAM" id="SSF57884">
    <property type="entry name" value="Ada DNA repair protein, N-terminal domain (N-Ada 10)"/>
    <property type="match status" value="1"/>
</dbReference>
<dbReference type="GO" id="GO:0032259">
    <property type="term" value="P:methylation"/>
    <property type="evidence" value="ECO:0007669"/>
    <property type="project" value="UniProtKB-KW"/>
</dbReference>
<dbReference type="CDD" id="cd06445">
    <property type="entry name" value="ATase"/>
    <property type="match status" value="1"/>
</dbReference>
<dbReference type="Proteomes" id="UP000552700">
    <property type="component" value="Unassembled WGS sequence"/>
</dbReference>
<evidence type="ECO:0000256" key="8">
    <source>
        <dbReference type="ARBA" id="ARBA00023159"/>
    </source>
</evidence>
<comment type="caution">
    <text evidence="15">The sequence shown here is derived from an EMBL/GenBank/DDBJ whole genome shotgun (WGS) entry which is preliminary data.</text>
</comment>
<dbReference type="Gene3D" id="3.30.160.70">
    <property type="entry name" value="Methylated DNA-protein cysteine methyltransferase domain"/>
    <property type="match status" value="1"/>
</dbReference>
<dbReference type="PANTHER" id="PTHR10815:SF14">
    <property type="entry name" value="BIFUNCTIONAL TRANSCRIPTIONAL ACTIVATOR_DNA REPAIR ENZYME ADA"/>
    <property type="match status" value="1"/>
</dbReference>
<dbReference type="Gene3D" id="1.10.10.60">
    <property type="entry name" value="Homeodomain-like"/>
    <property type="match status" value="1"/>
</dbReference>
<dbReference type="Gene3D" id="3.40.10.10">
    <property type="entry name" value="DNA Methylphosphotriester Repair Domain"/>
    <property type="match status" value="1"/>
</dbReference>
<dbReference type="InterPro" id="IPR001497">
    <property type="entry name" value="MethylDNA_cys_MeTrfase_AS"/>
</dbReference>
<keyword evidence="10" id="KW-0234">DNA repair</keyword>
<evidence type="ECO:0000256" key="7">
    <source>
        <dbReference type="ARBA" id="ARBA00023015"/>
    </source>
</evidence>
<feature type="binding site" evidence="13">
    <location>
        <position position="38"/>
    </location>
    <ligand>
        <name>Zn(2+)</name>
        <dbReference type="ChEBI" id="CHEBI:29105"/>
    </ligand>
</feature>
<keyword evidence="8" id="KW-0010">Activator</keyword>
<feature type="active site" description="Nucleophile; methyl group acceptor from either O6-methylguanine or O4-methylthymine" evidence="12">
    <location>
        <position position="314"/>
    </location>
</feature>
<evidence type="ECO:0000256" key="2">
    <source>
        <dbReference type="ARBA" id="ARBA00008711"/>
    </source>
</evidence>
<dbReference type="InterPro" id="IPR018060">
    <property type="entry name" value="HTH_AraC"/>
</dbReference>
<reference evidence="15 16" key="1">
    <citation type="submission" date="2020-08" db="EMBL/GenBank/DDBJ databases">
        <title>Genomic Encyclopedia of Type Strains, Phase IV (KMG-IV): sequencing the most valuable type-strain genomes for metagenomic binning, comparative biology and taxonomic classification.</title>
        <authorList>
            <person name="Goeker M."/>
        </authorList>
    </citation>
    <scope>NUCLEOTIDE SEQUENCE [LARGE SCALE GENOMIC DNA]</scope>
    <source>
        <strain evidence="15 16">DSM 102255</strain>
    </source>
</reference>
<dbReference type="InterPro" id="IPR036217">
    <property type="entry name" value="MethylDNA_cys_MeTrfase_DNAb"/>
</dbReference>
<dbReference type="SUPFAM" id="SSF53155">
    <property type="entry name" value="Methylated DNA-protein cysteine methyltransferase domain"/>
    <property type="match status" value="1"/>
</dbReference>
<dbReference type="InterPro" id="IPR009057">
    <property type="entry name" value="Homeodomain-like_sf"/>
</dbReference>
<accession>A0A841J4Q2</accession>
<dbReference type="PROSITE" id="PS01124">
    <property type="entry name" value="HTH_ARAC_FAMILY_2"/>
    <property type="match status" value="1"/>
</dbReference>
<dbReference type="FunFam" id="1.10.10.10:FF:000214">
    <property type="entry name" value="Methylated-DNA--protein-cysteine methyltransferase"/>
    <property type="match status" value="1"/>
</dbReference>
<evidence type="ECO:0000256" key="3">
    <source>
        <dbReference type="ARBA" id="ARBA00011918"/>
    </source>
</evidence>
<dbReference type="NCBIfam" id="NF011964">
    <property type="entry name" value="PRK15435.1"/>
    <property type="match status" value="1"/>
</dbReference>
<dbReference type="GO" id="GO:0008270">
    <property type="term" value="F:zinc ion binding"/>
    <property type="evidence" value="ECO:0007669"/>
    <property type="project" value="InterPro"/>
</dbReference>
<dbReference type="InterPro" id="IPR036388">
    <property type="entry name" value="WH-like_DNA-bd_sf"/>
</dbReference>
<organism evidence="15 16">
    <name type="scientific">Sphingobium subterraneum</name>
    <dbReference type="NCBI Taxonomy" id="627688"/>
    <lineage>
        <taxon>Bacteria</taxon>
        <taxon>Pseudomonadati</taxon>
        <taxon>Pseudomonadota</taxon>
        <taxon>Alphaproteobacteria</taxon>
        <taxon>Sphingomonadales</taxon>
        <taxon>Sphingomonadaceae</taxon>
        <taxon>Sphingobium</taxon>
    </lineage>
</organism>
<dbReference type="PANTHER" id="PTHR10815">
    <property type="entry name" value="METHYLATED-DNA--PROTEIN-CYSTEINE METHYLTRANSFERASE"/>
    <property type="match status" value="1"/>
</dbReference>
<feature type="binding site" evidence="13">
    <location>
        <position position="72"/>
    </location>
    <ligand>
        <name>Zn(2+)</name>
        <dbReference type="ChEBI" id="CHEBI:29105"/>
    </ligand>
</feature>
<keyword evidence="7" id="KW-0805">Transcription regulation</keyword>
<dbReference type="AlphaFoldDB" id="A0A841J4Q2"/>
<evidence type="ECO:0000256" key="10">
    <source>
        <dbReference type="ARBA" id="ARBA00023204"/>
    </source>
</evidence>
<proteinExistence type="inferred from homology"/>
<evidence type="ECO:0000256" key="11">
    <source>
        <dbReference type="ARBA" id="ARBA00049348"/>
    </source>
</evidence>
<keyword evidence="5 15" id="KW-0808">Transferase</keyword>
<gene>
    <name evidence="15" type="ORF">FHS92_001262</name>
</gene>
<feature type="active site" description="Nucleophile; methyl group acceptor from methylphosphotriester" evidence="12">
    <location>
        <position position="38"/>
    </location>
</feature>
<evidence type="ECO:0000256" key="5">
    <source>
        <dbReference type="ARBA" id="ARBA00022679"/>
    </source>
</evidence>
<keyword evidence="13" id="KW-0479">Metal-binding</keyword>
<keyword evidence="6" id="KW-0227">DNA damage</keyword>
<dbReference type="NCBIfam" id="TIGR00589">
    <property type="entry name" value="ogt"/>
    <property type="match status" value="1"/>
</dbReference>
<dbReference type="SUPFAM" id="SSF46767">
    <property type="entry name" value="Methylated DNA-protein cysteine methyltransferase, C-terminal domain"/>
    <property type="match status" value="1"/>
</dbReference>
<feature type="binding site" evidence="13">
    <location>
        <position position="42"/>
    </location>
    <ligand>
        <name>Zn(2+)</name>
        <dbReference type="ChEBI" id="CHEBI:29105"/>
    </ligand>
</feature>
<dbReference type="Pfam" id="PF12833">
    <property type="entry name" value="HTH_18"/>
    <property type="match status" value="1"/>
</dbReference>
<evidence type="ECO:0000259" key="14">
    <source>
        <dbReference type="PROSITE" id="PS01124"/>
    </source>
</evidence>
<dbReference type="RefSeq" id="WP_184078543.1">
    <property type="nucleotide sequence ID" value="NZ_JACIJP010000001.1"/>
</dbReference>
<dbReference type="Gene3D" id="1.10.10.10">
    <property type="entry name" value="Winged helix-like DNA-binding domain superfamily/Winged helix DNA-binding domain"/>
    <property type="match status" value="1"/>
</dbReference>
<name>A0A841J4Q2_9SPHN</name>
<dbReference type="InterPro" id="IPR016221">
    <property type="entry name" value="Bifunct_regulatory_prot_Ada"/>
</dbReference>
<dbReference type="PROSITE" id="PS00374">
    <property type="entry name" value="MGMT"/>
    <property type="match status" value="1"/>
</dbReference>
<comment type="similarity">
    <text evidence="2">Belongs to the MGMT family.</text>
</comment>
<dbReference type="GO" id="GO:0043565">
    <property type="term" value="F:sequence-specific DNA binding"/>
    <property type="evidence" value="ECO:0007669"/>
    <property type="project" value="InterPro"/>
</dbReference>
<evidence type="ECO:0000313" key="16">
    <source>
        <dbReference type="Proteomes" id="UP000552700"/>
    </source>
</evidence>
<dbReference type="GO" id="GO:0003700">
    <property type="term" value="F:DNA-binding transcription factor activity"/>
    <property type="evidence" value="ECO:0007669"/>
    <property type="project" value="InterPro"/>
</dbReference>
<dbReference type="PIRSF" id="PIRSF000409">
    <property type="entry name" value="Ada"/>
    <property type="match status" value="1"/>
</dbReference>
<feature type="domain" description="HTH araC/xylS-type" evidence="14">
    <location>
        <begin position="82"/>
        <end position="180"/>
    </location>
</feature>
<dbReference type="EC" id="2.1.1.63" evidence="3"/>
<evidence type="ECO:0000256" key="9">
    <source>
        <dbReference type="ARBA" id="ARBA00023163"/>
    </source>
</evidence>
<comment type="catalytic activity">
    <reaction evidence="1">
        <text>a 4-O-methyl-thymidine in DNA + L-cysteinyl-[protein] = a thymidine in DNA + S-methyl-L-cysteinyl-[protein]</text>
        <dbReference type="Rhea" id="RHEA:53428"/>
        <dbReference type="Rhea" id="RHEA-COMP:10131"/>
        <dbReference type="Rhea" id="RHEA-COMP:10132"/>
        <dbReference type="Rhea" id="RHEA-COMP:13555"/>
        <dbReference type="Rhea" id="RHEA-COMP:13556"/>
        <dbReference type="ChEBI" id="CHEBI:29950"/>
        <dbReference type="ChEBI" id="CHEBI:82612"/>
        <dbReference type="ChEBI" id="CHEBI:137386"/>
        <dbReference type="ChEBI" id="CHEBI:137387"/>
        <dbReference type="EC" id="2.1.1.63"/>
    </reaction>
</comment>
<evidence type="ECO:0000256" key="1">
    <source>
        <dbReference type="ARBA" id="ARBA00001286"/>
    </source>
</evidence>
<dbReference type="InterPro" id="IPR014048">
    <property type="entry name" value="MethylDNA_cys_MeTrfase_DNA-bd"/>
</dbReference>
<evidence type="ECO:0000313" key="15">
    <source>
        <dbReference type="EMBL" id="MBB6123555.1"/>
    </source>
</evidence>
<dbReference type="EMBL" id="JACIJP010000001">
    <property type="protein sequence ID" value="MBB6123555.1"/>
    <property type="molecule type" value="Genomic_DNA"/>
</dbReference>
<evidence type="ECO:0000256" key="4">
    <source>
        <dbReference type="ARBA" id="ARBA00022603"/>
    </source>
</evidence>
<keyword evidence="16" id="KW-1185">Reference proteome</keyword>
<dbReference type="Pfam" id="PF01035">
    <property type="entry name" value="DNA_binding_1"/>
    <property type="match status" value="1"/>
</dbReference>
<dbReference type="SUPFAM" id="SSF46689">
    <property type="entry name" value="Homeodomain-like"/>
    <property type="match status" value="1"/>
</dbReference>
<evidence type="ECO:0000256" key="6">
    <source>
        <dbReference type="ARBA" id="ARBA00022763"/>
    </source>
</evidence>
<dbReference type="GO" id="GO:0003908">
    <property type="term" value="F:methylated-DNA-[protein]-cysteine S-methyltransferase activity"/>
    <property type="evidence" value="ECO:0007669"/>
    <property type="project" value="UniProtKB-EC"/>
</dbReference>
<dbReference type="InterPro" id="IPR035451">
    <property type="entry name" value="Ada-like_dom_sf"/>
</dbReference>
<comment type="cofactor">
    <cofactor evidence="13">
        <name>Zn(2+)</name>
        <dbReference type="ChEBI" id="CHEBI:29105"/>
    </cofactor>
    <text evidence="13">Binds 1 zinc ion per subunit.</text>
</comment>